<sequence>SRSNHIKQLWKTHHKETAMDAEHKINLQLGLFSFLMILGILGNVLVIYVYSRAKNRKRFLKFERMILILAVVDLLASTINPAFYIYQIKTNYKSWHFGYAGCKVIPALGPIFSSISLGLILLMAIDRDRAVCTPFKKQFSLSTLYKAIAVTIFLSIGINVPYMYFLDVHEGGKRCLIGRKGALLYIKSLVSINIISDTCFFLIFSVTTVRVCLKLAYKTQLTYPRSREFRARETRRILKMIVSMGVCFIALIFPRDIFITTTYMSYLHPPPIKVKNYFMVNAILKVIHTSNSVVNVFLYSVFNRRFRRDALHLFMQFKYIRQLSGYTSEDSSYYSDDGASSRRFSSRKQSDMNQSKRLQVLRSISVFKTEVSSINSSIQPSLQTSPDMTKRSNGTHTPQYVANAPGTPYIGVSHLEDGEKEKVVRIATPPTVAEKRPKHETTITQTIDHLNIMEDPTPKCSISPRDLNNPIFGDVEIDHIKEDDENDDDRFDEMIMSASLINEQSPML</sequence>
<evidence type="ECO:0000256" key="9">
    <source>
        <dbReference type="SAM" id="Phobius"/>
    </source>
</evidence>
<keyword evidence="7" id="KW-0807">Transducer</keyword>
<feature type="transmembrane region" description="Helical" evidence="9">
    <location>
        <begin position="278"/>
        <end position="302"/>
    </location>
</feature>
<accession>A0A7M5V1J3</accession>
<organism evidence="11 12">
    <name type="scientific">Clytia hemisphaerica</name>
    <dbReference type="NCBI Taxonomy" id="252671"/>
    <lineage>
        <taxon>Eukaryota</taxon>
        <taxon>Metazoa</taxon>
        <taxon>Cnidaria</taxon>
        <taxon>Hydrozoa</taxon>
        <taxon>Hydroidolina</taxon>
        <taxon>Leptothecata</taxon>
        <taxon>Obeliida</taxon>
        <taxon>Clytiidae</taxon>
        <taxon>Clytia</taxon>
    </lineage>
</organism>
<feature type="transmembrane region" description="Helical" evidence="9">
    <location>
        <begin position="104"/>
        <end position="124"/>
    </location>
</feature>
<feature type="transmembrane region" description="Helical" evidence="9">
    <location>
        <begin position="237"/>
        <end position="258"/>
    </location>
</feature>
<comment type="subcellular location">
    <subcellularLocation>
        <location evidence="1">Membrane</location>
        <topology evidence="1">Multi-pass membrane protein</topology>
    </subcellularLocation>
</comment>
<dbReference type="PRINTS" id="PR00237">
    <property type="entry name" value="GPCRRHODOPSN"/>
</dbReference>
<dbReference type="SUPFAM" id="SSF81321">
    <property type="entry name" value="Family A G protein-coupled receptor-like"/>
    <property type="match status" value="1"/>
</dbReference>
<evidence type="ECO:0000259" key="10">
    <source>
        <dbReference type="PROSITE" id="PS50262"/>
    </source>
</evidence>
<feature type="transmembrane region" description="Helical" evidence="9">
    <location>
        <begin position="184"/>
        <end position="217"/>
    </location>
</feature>
<dbReference type="OrthoDB" id="9046662at2759"/>
<keyword evidence="12" id="KW-1185">Reference proteome</keyword>
<evidence type="ECO:0000256" key="4">
    <source>
        <dbReference type="ARBA" id="ARBA00023040"/>
    </source>
</evidence>
<dbReference type="InterPro" id="IPR017452">
    <property type="entry name" value="GPCR_Rhodpsn_7TM"/>
</dbReference>
<dbReference type="Pfam" id="PF00001">
    <property type="entry name" value="7tm_1"/>
    <property type="match status" value="1"/>
</dbReference>
<evidence type="ECO:0000256" key="2">
    <source>
        <dbReference type="ARBA" id="ARBA00022692"/>
    </source>
</evidence>
<feature type="transmembrane region" description="Helical" evidence="9">
    <location>
        <begin position="144"/>
        <end position="164"/>
    </location>
</feature>
<evidence type="ECO:0000313" key="12">
    <source>
        <dbReference type="Proteomes" id="UP000594262"/>
    </source>
</evidence>
<protein>
    <recommendedName>
        <fullName evidence="10">G-protein coupled receptors family 1 profile domain-containing protein</fullName>
    </recommendedName>
</protein>
<reference evidence="11" key="1">
    <citation type="submission" date="2021-01" db="UniProtKB">
        <authorList>
            <consortium name="EnsemblMetazoa"/>
        </authorList>
    </citation>
    <scope>IDENTIFICATION</scope>
</reference>
<keyword evidence="5 9" id="KW-0472">Membrane</keyword>
<feature type="compositionally biased region" description="Low complexity" evidence="8">
    <location>
        <begin position="328"/>
        <end position="338"/>
    </location>
</feature>
<evidence type="ECO:0000256" key="6">
    <source>
        <dbReference type="ARBA" id="ARBA00023170"/>
    </source>
</evidence>
<keyword evidence="3 9" id="KW-1133">Transmembrane helix</keyword>
<evidence type="ECO:0000256" key="5">
    <source>
        <dbReference type="ARBA" id="ARBA00023136"/>
    </source>
</evidence>
<feature type="domain" description="G-protein coupled receptors family 1 profile" evidence="10">
    <location>
        <begin position="42"/>
        <end position="299"/>
    </location>
</feature>
<evidence type="ECO:0000256" key="7">
    <source>
        <dbReference type="ARBA" id="ARBA00023224"/>
    </source>
</evidence>
<name>A0A7M5V1J3_9CNID</name>
<dbReference type="GO" id="GO:0005886">
    <property type="term" value="C:plasma membrane"/>
    <property type="evidence" value="ECO:0007669"/>
    <property type="project" value="TreeGrafter"/>
</dbReference>
<feature type="transmembrane region" description="Helical" evidence="9">
    <location>
        <begin position="29"/>
        <end position="50"/>
    </location>
</feature>
<feature type="region of interest" description="Disordered" evidence="8">
    <location>
        <begin position="328"/>
        <end position="353"/>
    </location>
</feature>
<keyword evidence="2 9" id="KW-0812">Transmembrane</keyword>
<evidence type="ECO:0000256" key="8">
    <source>
        <dbReference type="SAM" id="MobiDB-lite"/>
    </source>
</evidence>
<feature type="region of interest" description="Disordered" evidence="8">
    <location>
        <begin position="378"/>
        <end position="399"/>
    </location>
</feature>
<dbReference type="AlphaFoldDB" id="A0A7M5V1J3"/>
<dbReference type="GO" id="GO:0008188">
    <property type="term" value="F:neuropeptide receptor activity"/>
    <property type="evidence" value="ECO:0007669"/>
    <property type="project" value="TreeGrafter"/>
</dbReference>
<dbReference type="PROSITE" id="PS50262">
    <property type="entry name" value="G_PROTEIN_RECEP_F1_2"/>
    <property type="match status" value="1"/>
</dbReference>
<dbReference type="EnsemblMetazoa" id="CLYHEMT004723.1">
    <property type="protein sequence ID" value="CLYHEMP004723.1"/>
    <property type="gene ID" value="CLYHEMG004723"/>
</dbReference>
<evidence type="ECO:0000313" key="11">
    <source>
        <dbReference type="EnsemblMetazoa" id="CLYHEMP004723.1"/>
    </source>
</evidence>
<evidence type="ECO:0000256" key="1">
    <source>
        <dbReference type="ARBA" id="ARBA00004141"/>
    </source>
</evidence>
<dbReference type="Proteomes" id="UP000594262">
    <property type="component" value="Unplaced"/>
</dbReference>
<feature type="transmembrane region" description="Helical" evidence="9">
    <location>
        <begin position="62"/>
        <end position="84"/>
    </location>
</feature>
<proteinExistence type="predicted"/>
<keyword evidence="4" id="KW-0297">G-protein coupled receptor</keyword>
<dbReference type="Gene3D" id="1.20.1070.10">
    <property type="entry name" value="Rhodopsin 7-helix transmembrane proteins"/>
    <property type="match status" value="1"/>
</dbReference>
<dbReference type="PANTHER" id="PTHR24238">
    <property type="entry name" value="G-PROTEIN COUPLED RECEPTOR"/>
    <property type="match status" value="1"/>
</dbReference>
<dbReference type="PANTHER" id="PTHR24238:SF57">
    <property type="entry name" value="G-PROTEIN COUPLED RECEPTOR 83"/>
    <property type="match status" value="1"/>
</dbReference>
<evidence type="ECO:0000256" key="3">
    <source>
        <dbReference type="ARBA" id="ARBA00022989"/>
    </source>
</evidence>
<dbReference type="InterPro" id="IPR000276">
    <property type="entry name" value="GPCR_Rhodpsn"/>
</dbReference>
<keyword evidence="6" id="KW-0675">Receptor</keyword>